<reference evidence="3" key="2">
    <citation type="submission" date="2025-08" db="UniProtKB">
        <authorList>
            <consortium name="RefSeq"/>
        </authorList>
    </citation>
    <scope>IDENTIFICATION</scope>
    <source>
        <tissue evidence="3">Leaf</tissue>
    </source>
</reference>
<dbReference type="Pfam" id="PF00226">
    <property type="entry name" value="DnaJ"/>
    <property type="match status" value="1"/>
</dbReference>
<dbReference type="Proteomes" id="UP000515123">
    <property type="component" value="Linkage group 8"/>
</dbReference>
<accession>A0A6P5FPE5</accession>
<evidence type="ECO:0000313" key="3">
    <source>
        <dbReference type="RefSeq" id="XP_020094935.1"/>
    </source>
</evidence>
<evidence type="ECO:0000313" key="2">
    <source>
        <dbReference type="Proteomes" id="UP000515123"/>
    </source>
</evidence>
<dbReference type="InterPro" id="IPR036869">
    <property type="entry name" value="J_dom_sf"/>
</dbReference>
<evidence type="ECO:0000259" key="1">
    <source>
        <dbReference type="PROSITE" id="PS50076"/>
    </source>
</evidence>
<organism evidence="2 3">
    <name type="scientific">Ananas comosus</name>
    <name type="common">Pineapple</name>
    <name type="synonym">Ananas ananas</name>
    <dbReference type="NCBI Taxonomy" id="4615"/>
    <lineage>
        <taxon>Eukaryota</taxon>
        <taxon>Viridiplantae</taxon>
        <taxon>Streptophyta</taxon>
        <taxon>Embryophyta</taxon>
        <taxon>Tracheophyta</taxon>
        <taxon>Spermatophyta</taxon>
        <taxon>Magnoliopsida</taxon>
        <taxon>Liliopsida</taxon>
        <taxon>Poales</taxon>
        <taxon>Bromeliaceae</taxon>
        <taxon>Bromelioideae</taxon>
        <taxon>Ananas</taxon>
    </lineage>
</organism>
<dbReference type="CDD" id="cd06257">
    <property type="entry name" value="DnaJ"/>
    <property type="match status" value="1"/>
</dbReference>
<reference evidence="2" key="1">
    <citation type="journal article" date="2015" name="Nat. Genet.">
        <title>The pineapple genome and the evolution of CAM photosynthesis.</title>
        <authorList>
            <person name="Ming R."/>
            <person name="VanBuren R."/>
            <person name="Wai C.M."/>
            <person name="Tang H."/>
            <person name="Schatz M.C."/>
            <person name="Bowers J.E."/>
            <person name="Lyons E."/>
            <person name="Wang M.L."/>
            <person name="Chen J."/>
            <person name="Biggers E."/>
            <person name="Zhang J."/>
            <person name="Huang L."/>
            <person name="Zhang L."/>
            <person name="Miao W."/>
            <person name="Zhang J."/>
            <person name="Ye Z."/>
            <person name="Miao C."/>
            <person name="Lin Z."/>
            <person name="Wang H."/>
            <person name="Zhou H."/>
            <person name="Yim W.C."/>
            <person name="Priest H.D."/>
            <person name="Zheng C."/>
            <person name="Woodhouse M."/>
            <person name="Edger P.P."/>
            <person name="Guyot R."/>
            <person name="Guo H.B."/>
            <person name="Guo H."/>
            <person name="Zheng G."/>
            <person name="Singh R."/>
            <person name="Sharma A."/>
            <person name="Min X."/>
            <person name="Zheng Y."/>
            <person name="Lee H."/>
            <person name="Gurtowski J."/>
            <person name="Sedlazeck F.J."/>
            <person name="Harkess A."/>
            <person name="McKain M.R."/>
            <person name="Liao Z."/>
            <person name="Fang J."/>
            <person name="Liu J."/>
            <person name="Zhang X."/>
            <person name="Zhang Q."/>
            <person name="Hu W."/>
            <person name="Qin Y."/>
            <person name="Wang K."/>
            <person name="Chen L.Y."/>
            <person name="Shirley N."/>
            <person name="Lin Y.R."/>
            <person name="Liu L.Y."/>
            <person name="Hernandez A.G."/>
            <person name="Wright C.L."/>
            <person name="Bulone V."/>
            <person name="Tuskan G.A."/>
            <person name="Heath K."/>
            <person name="Zee F."/>
            <person name="Moore P.H."/>
            <person name="Sunkar R."/>
            <person name="Leebens-Mack J.H."/>
            <person name="Mockler T."/>
            <person name="Bennetzen J.L."/>
            <person name="Freeling M."/>
            <person name="Sankoff D."/>
            <person name="Paterson A.H."/>
            <person name="Zhu X."/>
            <person name="Yang X."/>
            <person name="Smith J.A."/>
            <person name="Cushman J.C."/>
            <person name="Paull R.E."/>
            <person name="Yu Q."/>
        </authorList>
    </citation>
    <scope>NUCLEOTIDE SEQUENCE [LARGE SCALE GENOMIC DNA]</scope>
    <source>
        <strain evidence="2">cv. F153</strain>
    </source>
</reference>
<dbReference type="SMART" id="SM00271">
    <property type="entry name" value="DnaJ"/>
    <property type="match status" value="1"/>
</dbReference>
<dbReference type="PROSITE" id="PS50076">
    <property type="entry name" value="DNAJ_2"/>
    <property type="match status" value="1"/>
</dbReference>
<dbReference type="Gramene" id="Aco011830.1.mrna1">
    <property type="protein sequence ID" value="Aco011830.1.mrna1.cds1"/>
    <property type="gene ID" value="Aco011830.1.path1"/>
</dbReference>
<name>A0A6P5FPE5_ANACO</name>
<sequence length="185" mass="21178">MVGSGMAAGEDGELVDHYSVLGLPSGEEGAKLTLEEIRKAFRTQSLSSHPDKRPGDPTATADFQRLRASYDAICDPSARRLLDARLRLRLSLRRSRKKNPTSTSTSTSTSSILEDMFPEVFEWWRAESAKSRAEYKKFRAEIRKSWAEREAWYTEKVFPLVSEETKASILKHVFRRRRPKKKGTR</sequence>
<protein>
    <submittedName>
        <fullName evidence="3">Uncharacterized protein LOC109714650</fullName>
    </submittedName>
</protein>
<gene>
    <name evidence="3" type="primary">LOC109714650</name>
</gene>
<feature type="domain" description="J" evidence="1">
    <location>
        <begin position="16"/>
        <end position="86"/>
    </location>
</feature>
<dbReference type="PANTHER" id="PTHR45098">
    <property type="entry name" value="DNAJ DOMAIN CONTAINING PROTEIN, EXPRESSED"/>
    <property type="match status" value="1"/>
</dbReference>
<dbReference type="GeneID" id="109714650"/>
<dbReference type="InterPro" id="IPR001623">
    <property type="entry name" value="DnaJ_domain"/>
</dbReference>
<proteinExistence type="predicted"/>
<dbReference type="AlphaFoldDB" id="A0A6P5FPE5"/>
<dbReference type="GO" id="GO:0005783">
    <property type="term" value="C:endoplasmic reticulum"/>
    <property type="evidence" value="ECO:0007669"/>
    <property type="project" value="UniProtKB-ARBA"/>
</dbReference>
<keyword evidence="2" id="KW-1185">Reference proteome</keyword>
<dbReference type="SUPFAM" id="SSF46565">
    <property type="entry name" value="Chaperone J-domain"/>
    <property type="match status" value="1"/>
</dbReference>
<dbReference type="OrthoDB" id="10250354at2759"/>
<dbReference type="RefSeq" id="XP_020094935.1">
    <property type="nucleotide sequence ID" value="XM_020239346.1"/>
</dbReference>
<dbReference type="PANTHER" id="PTHR45098:SF1">
    <property type="entry name" value="DNAJ DOMAIN CONTAINING PROTEIN, EXPRESSED"/>
    <property type="match status" value="1"/>
</dbReference>
<dbReference type="Gene3D" id="1.10.287.110">
    <property type="entry name" value="DnaJ domain"/>
    <property type="match status" value="1"/>
</dbReference>